<dbReference type="InParanoid" id="D6RMT7"/>
<dbReference type="RefSeq" id="XP_002911310.1">
    <property type="nucleotide sequence ID" value="XM_002911264.1"/>
</dbReference>
<feature type="region of interest" description="Disordered" evidence="1">
    <location>
        <begin position="223"/>
        <end position="249"/>
    </location>
</feature>
<evidence type="ECO:0000313" key="3">
    <source>
        <dbReference type="Proteomes" id="UP000001861"/>
    </source>
</evidence>
<protein>
    <submittedName>
        <fullName evidence="2">Uncharacterized protein</fullName>
    </submittedName>
</protein>
<dbReference type="KEGG" id="cci:CC1G_14739"/>
<dbReference type="VEuPathDB" id="FungiDB:CC1G_14739"/>
<feature type="region of interest" description="Disordered" evidence="1">
    <location>
        <begin position="1"/>
        <end position="21"/>
    </location>
</feature>
<dbReference type="AlphaFoldDB" id="D6RMT7"/>
<dbReference type="Proteomes" id="UP000001861">
    <property type="component" value="Unassembled WGS sequence"/>
</dbReference>
<evidence type="ECO:0000256" key="1">
    <source>
        <dbReference type="SAM" id="MobiDB-lite"/>
    </source>
</evidence>
<name>D6RMT7_COPC7</name>
<accession>D6RMT7</accession>
<evidence type="ECO:0000313" key="2">
    <source>
        <dbReference type="EMBL" id="EFI27816.1"/>
    </source>
</evidence>
<organism evidence="2 3">
    <name type="scientific">Coprinopsis cinerea (strain Okayama-7 / 130 / ATCC MYA-4618 / FGSC 9003)</name>
    <name type="common">Inky cap fungus</name>
    <name type="synonym">Hormographiella aspergillata</name>
    <dbReference type="NCBI Taxonomy" id="240176"/>
    <lineage>
        <taxon>Eukaryota</taxon>
        <taxon>Fungi</taxon>
        <taxon>Dikarya</taxon>
        <taxon>Basidiomycota</taxon>
        <taxon>Agaricomycotina</taxon>
        <taxon>Agaricomycetes</taxon>
        <taxon>Agaricomycetidae</taxon>
        <taxon>Agaricales</taxon>
        <taxon>Agaricineae</taxon>
        <taxon>Psathyrellaceae</taxon>
        <taxon>Coprinopsis</taxon>
    </lineage>
</organism>
<gene>
    <name evidence="2" type="ORF">CC1G_14739</name>
</gene>
<dbReference type="HOGENOM" id="CLU_1115698_0_0_1"/>
<dbReference type="EMBL" id="AACS02000005">
    <property type="protein sequence ID" value="EFI27816.1"/>
    <property type="molecule type" value="Genomic_DNA"/>
</dbReference>
<dbReference type="GeneID" id="9379515"/>
<feature type="compositionally biased region" description="Basic and acidic residues" evidence="1">
    <location>
        <begin position="236"/>
        <end position="249"/>
    </location>
</feature>
<keyword evidence="3" id="KW-1185">Reference proteome</keyword>
<proteinExistence type="predicted"/>
<reference evidence="2 3" key="1">
    <citation type="journal article" date="2010" name="Proc. Natl. Acad. Sci. U.S.A.">
        <title>Insights into evolution of multicellular fungi from the assembled chromosomes of the mushroom Coprinopsis cinerea (Coprinus cinereus).</title>
        <authorList>
            <person name="Stajich J.E."/>
            <person name="Wilke S.K."/>
            <person name="Ahren D."/>
            <person name="Au C.H."/>
            <person name="Birren B.W."/>
            <person name="Borodovsky M."/>
            <person name="Burns C."/>
            <person name="Canback B."/>
            <person name="Casselton L.A."/>
            <person name="Cheng C.K."/>
            <person name="Deng J."/>
            <person name="Dietrich F.S."/>
            <person name="Fargo D.C."/>
            <person name="Farman M.L."/>
            <person name="Gathman A.C."/>
            <person name="Goldberg J."/>
            <person name="Guigo R."/>
            <person name="Hoegger P.J."/>
            <person name="Hooker J.B."/>
            <person name="Huggins A."/>
            <person name="James T.Y."/>
            <person name="Kamada T."/>
            <person name="Kilaru S."/>
            <person name="Kodira C."/>
            <person name="Kues U."/>
            <person name="Kupfer D."/>
            <person name="Kwan H.S."/>
            <person name="Lomsadze A."/>
            <person name="Li W."/>
            <person name="Lilly W.W."/>
            <person name="Ma L.J."/>
            <person name="Mackey A.J."/>
            <person name="Manning G."/>
            <person name="Martin F."/>
            <person name="Muraguchi H."/>
            <person name="Natvig D.O."/>
            <person name="Palmerini H."/>
            <person name="Ramesh M.A."/>
            <person name="Rehmeyer C.J."/>
            <person name="Roe B.A."/>
            <person name="Shenoy N."/>
            <person name="Stanke M."/>
            <person name="Ter-Hovhannisyan V."/>
            <person name="Tunlid A."/>
            <person name="Velagapudi R."/>
            <person name="Vision T.J."/>
            <person name="Zeng Q."/>
            <person name="Zolan M.E."/>
            <person name="Pukkila P.J."/>
        </authorList>
    </citation>
    <scope>NUCLEOTIDE SEQUENCE [LARGE SCALE GENOMIC DNA]</scope>
    <source>
        <strain evidence="3">Okayama-7 / 130 / ATCC MYA-4618 / FGSC 9003</strain>
    </source>
</reference>
<sequence length="249" mass="27761">MVPWNGSDLSAGSHKERRGTVTIGSTTLGEKWDPLKPHNVRAPVTQANLITGPEPPSLWTSHRLRNTPKALAAHRLSSPPTATPATNHQPSKVEVARHLAYNNLPGAREVDQASISQEPTMASTHRESCVPIFKLQARQYVNASCMTHTGTNSPKFQAKMERDVQFCIVGRDVDERGNGLGRMSWEDDDLQTIKATRPEHRSPHNQPPPTQLPSHIVVMINRSKLQEQQQTCNARKGVENENKREKETK</sequence>
<comment type="caution">
    <text evidence="2">The sequence shown here is derived from an EMBL/GenBank/DDBJ whole genome shotgun (WGS) entry which is preliminary data.</text>
</comment>